<name>A0A2X2VR35_CITKO</name>
<evidence type="ECO:0000259" key="1">
    <source>
        <dbReference type="Pfam" id="PF13953"/>
    </source>
</evidence>
<proteinExistence type="predicted"/>
<dbReference type="Pfam" id="PF13953">
    <property type="entry name" value="PapC_C"/>
    <property type="match status" value="1"/>
</dbReference>
<dbReference type="GO" id="GO:0009279">
    <property type="term" value="C:cell outer membrane"/>
    <property type="evidence" value="ECO:0007669"/>
    <property type="project" value="TreeGrafter"/>
</dbReference>
<dbReference type="InterPro" id="IPR025949">
    <property type="entry name" value="PapC-like_C"/>
</dbReference>
<dbReference type="Pfam" id="PF00577">
    <property type="entry name" value="Usher"/>
    <property type="match status" value="1"/>
</dbReference>
<dbReference type="InterPro" id="IPR043142">
    <property type="entry name" value="PapC-like_C_sf"/>
</dbReference>
<evidence type="ECO:0000313" key="2">
    <source>
        <dbReference type="EMBL" id="SQB29327.1"/>
    </source>
</evidence>
<reference evidence="2 3" key="1">
    <citation type="submission" date="2018-06" db="EMBL/GenBank/DDBJ databases">
        <authorList>
            <consortium name="Pathogen Informatics"/>
            <person name="Doyle S."/>
        </authorList>
    </citation>
    <scope>NUCLEOTIDE SEQUENCE [LARGE SCALE GENOMIC DNA]</scope>
    <source>
        <strain evidence="2 3">NCTC10786</strain>
    </source>
</reference>
<protein>
    <submittedName>
        <fullName evidence="2">Fimbrial usher protein</fullName>
    </submittedName>
</protein>
<dbReference type="InterPro" id="IPR000015">
    <property type="entry name" value="Fimb_usher"/>
</dbReference>
<evidence type="ECO:0000313" key="3">
    <source>
        <dbReference type="Proteomes" id="UP000251584"/>
    </source>
</evidence>
<dbReference type="Proteomes" id="UP000251584">
    <property type="component" value="Unassembled WGS sequence"/>
</dbReference>
<dbReference type="AlphaFoldDB" id="A0A2X2VR35"/>
<gene>
    <name evidence="2" type="primary">caf1A</name>
    <name evidence="2" type="ORF">NCTC10786_03113</name>
</gene>
<accession>A0A2X2VR35</accession>
<dbReference type="EMBL" id="UAVY01000004">
    <property type="protein sequence ID" value="SQB29327.1"/>
    <property type="molecule type" value="Genomic_DNA"/>
</dbReference>
<feature type="domain" description="PapC-like C-terminal" evidence="1">
    <location>
        <begin position="134"/>
        <end position="191"/>
    </location>
</feature>
<dbReference type="InterPro" id="IPR042186">
    <property type="entry name" value="FimD_plug_dom"/>
</dbReference>
<organism evidence="2 3">
    <name type="scientific">Citrobacter koseri</name>
    <name type="common">Citrobacter diversus</name>
    <dbReference type="NCBI Taxonomy" id="545"/>
    <lineage>
        <taxon>Bacteria</taxon>
        <taxon>Pseudomonadati</taxon>
        <taxon>Pseudomonadota</taxon>
        <taxon>Gammaproteobacteria</taxon>
        <taxon>Enterobacterales</taxon>
        <taxon>Enterobacteriaceae</taxon>
        <taxon>Citrobacter</taxon>
    </lineage>
</organism>
<dbReference type="GO" id="GO:0015473">
    <property type="term" value="F:fimbrial usher porin activity"/>
    <property type="evidence" value="ECO:0007669"/>
    <property type="project" value="InterPro"/>
</dbReference>
<dbReference type="Gene3D" id="2.60.40.2070">
    <property type="match status" value="1"/>
</dbReference>
<dbReference type="Gene3D" id="2.60.40.2610">
    <property type="entry name" value="Outer membrane usher protein FimD, plug domain"/>
    <property type="match status" value="1"/>
</dbReference>
<sequence>MALNGSYRTPWTTLNGSYSQGEGYRQSGVGASGTLIAHQHGVVFSPESGTTMALIEAKDAAGAMLPGSPGTRIDSNGYAILPYLRPYRINAVEIDPKGSNDDIAFDRTVAQVVPWEGSVVKVAFNTTVQNNITVQARQANGLPLPFAATIFDPSGKEIGVVGQGSMMFISDASASKATVKWNGGQCTVDLSQAKTKETLCR</sequence>
<dbReference type="PANTHER" id="PTHR30451">
    <property type="entry name" value="OUTER MEMBRANE USHER PROTEIN"/>
    <property type="match status" value="1"/>
</dbReference>
<dbReference type="PANTHER" id="PTHR30451:SF20">
    <property type="entry name" value="FIMBRIAE USHER"/>
    <property type="match status" value="1"/>
</dbReference>
<dbReference type="GO" id="GO:0009297">
    <property type="term" value="P:pilus assembly"/>
    <property type="evidence" value="ECO:0007669"/>
    <property type="project" value="InterPro"/>
</dbReference>